<dbReference type="InterPro" id="IPR036020">
    <property type="entry name" value="WW_dom_sf"/>
</dbReference>
<dbReference type="Pfam" id="PF09068">
    <property type="entry name" value="EF-hand_2"/>
    <property type="match status" value="1"/>
</dbReference>
<dbReference type="InterPro" id="IPR000433">
    <property type="entry name" value="Znf_ZZ"/>
</dbReference>
<dbReference type="InterPro" id="IPR050774">
    <property type="entry name" value="KCMF1/Dystrophin"/>
</dbReference>
<evidence type="ECO:0000256" key="9">
    <source>
        <dbReference type="ARBA" id="ARBA00023136"/>
    </source>
</evidence>
<evidence type="ECO:0000256" key="12">
    <source>
        <dbReference type="PROSITE-ProRule" id="PRU00228"/>
    </source>
</evidence>
<evidence type="ECO:0000259" key="14">
    <source>
        <dbReference type="PROSITE" id="PS50135"/>
    </source>
</evidence>
<comment type="caution">
    <text evidence="15">The sequence shown here is derived from an EMBL/GenBank/DDBJ whole genome shotgun (WGS) entry which is preliminary data.</text>
</comment>
<dbReference type="InterPro" id="IPR043145">
    <property type="entry name" value="Znf_ZZ_sf"/>
</dbReference>
<dbReference type="PROSITE" id="PS50020">
    <property type="entry name" value="WW_DOMAIN_2"/>
    <property type="match status" value="1"/>
</dbReference>
<gene>
    <name evidence="15" type="ORF">ABEB36_002204</name>
</gene>
<evidence type="ECO:0000256" key="4">
    <source>
        <dbReference type="ARBA" id="ARBA00022490"/>
    </source>
</evidence>
<dbReference type="SUPFAM" id="SSF57850">
    <property type="entry name" value="RING/U-box"/>
    <property type="match status" value="1"/>
</dbReference>
<protein>
    <recommendedName>
        <fullName evidence="17">Dystrophin</fullName>
    </recommendedName>
</protein>
<keyword evidence="4" id="KW-0963">Cytoplasm</keyword>
<evidence type="ECO:0000313" key="16">
    <source>
        <dbReference type="Proteomes" id="UP001566132"/>
    </source>
</evidence>
<dbReference type="SUPFAM" id="SSF51045">
    <property type="entry name" value="WW domain"/>
    <property type="match status" value="1"/>
</dbReference>
<evidence type="ECO:0000256" key="1">
    <source>
        <dbReference type="ARBA" id="ARBA00004245"/>
    </source>
</evidence>
<evidence type="ECO:0000313" key="15">
    <source>
        <dbReference type="EMBL" id="KAL1512645.1"/>
    </source>
</evidence>
<keyword evidence="10" id="KW-0009">Actin-binding</keyword>
<dbReference type="SMART" id="SM00456">
    <property type="entry name" value="WW"/>
    <property type="match status" value="1"/>
</dbReference>
<dbReference type="AlphaFoldDB" id="A0ABD1F7H5"/>
<evidence type="ECO:0000256" key="2">
    <source>
        <dbReference type="ARBA" id="ARBA00004278"/>
    </source>
</evidence>
<keyword evidence="7" id="KW-0862">Zinc</keyword>
<evidence type="ECO:0000256" key="7">
    <source>
        <dbReference type="ARBA" id="ARBA00022833"/>
    </source>
</evidence>
<dbReference type="GO" id="GO:0008270">
    <property type="term" value="F:zinc ion binding"/>
    <property type="evidence" value="ECO:0007669"/>
    <property type="project" value="UniProtKB-KW"/>
</dbReference>
<dbReference type="GO" id="GO:0005737">
    <property type="term" value="C:cytoplasm"/>
    <property type="evidence" value="ECO:0007669"/>
    <property type="project" value="UniProtKB-ARBA"/>
</dbReference>
<keyword evidence="3" id="KW-1003">Cell membrane</keyword>
<evidence type="ECO:0000256" key="10">
    <source>
        <dbReference type="ARBA" id="ARBA00023203"/>
    </source>
</evidence>
<dbReference type="GO" id="GO:0050804">
    <property type="term" value="P:modulation of chemical synaptic transmission"/>
    <property type="evidence" value="ECO:0007669"/>
    <property type="project" value="UniProtKB-ARBA"/>
</dbReference>
<reference evidence="15 16" key="1">
    <citation type="submission" date="2024-05" db="EMBL/GenBank/DDBJ databases">
        <title>Genetic variation in Jamaican populations of the coffee berry borer (Hypothenemus hampei).</title>
        <authorList>
            <person name="Errbii M."/>
            <person name="Myrie A."/>
        </authorList>
    </citation>
    <scope>NUCLEOTIDE SEQUENCE [LARGE SCALE GENOMIC DNA]</scope>
    <source>
        <strain evidence="15">JA-Hopewell-2020-01-JO</strain>
        <tissue evidence="15">Whole body</tissue>
    </source>
</reference>
<organism evidence="15 16">
    <name type="scientific">Hypothenemus hampei</name>
    <name type="common">Coffee berry borer</name>
    <dbReference type="NCBI Taxonomy" id="57062"/>
    <lineage>
        <taxon>Eukaryota</taxon>
        <taxon>Metazoa</taxon>
        <taxon>Ecdysozoa</taxon>
        <taxon>Arthropoda</taxon>
        <taxon>Hexapoda</taxon>
        <taxon>Insecta</taxon>
        <taxon>Pterygota</taxon>
        <taxon>Neoptera</taxon>
        <taxon>Endopterygota</taxon>
        <taxon>Coleoptera</taxon>
        <taxon>Polyphaga</taxon>
        <taxon>Cucujiformia</taxon>
        <taxon>Curculionidae</taxon>
        <taxon>Scolytinae</taxon>
        <taxon>Hypothenemus</taxon>
    </lineage>
</organism>
<dbReference type="Pfam" id="PF09069">
    <property type="entry name" value="EF-hand_3"/>
    <property type="match status" value="1"/>
</dbReference>
<keyword evidence="11" id="KW-0206">Cytoskeleton</keyword>
<evidence type="ECO:0000259" key="13">
    <source>
        <dbReference type="PROSITE" id="PS50020"/>
    </source>
</evidence>
<keyword evidence="6 12" id="KW-0863">Zinc-finger</keyword>
<feature type="domain" description="WW" evidence="13">
    <location>
        <begin position="1"/>
        <end position="31"/>
    </location>
</feature>
<dbReference type="PANTHER" id="PTHR12268">
    <property type="entry name" value="E3 UBIQUITIN-PROTEIN LIGASE KCMF1"/>
    <property type="match status" value="1"/>
</dbReference>
<dbReference type="GO" id="GO:0005856">
    <property type="term" value="C:cytoskeleton"/>
    <property type="evidence" value="ECO:0007669"/>
    <property type="project" value="UniProtKB-SubCell"/>
</dbReference>
<evidence type="ECO:0000256" key="8">
    <source>
        <dbReference type="ARBA" id="ARBA00022837"/>
    </source>
</evidence>
<dbReference type="PROSITE" id="PS50135">
    <property type="entry name" value="ZF_ZZ_2"/>
    <property type="match status" value="1"/>
</dbReference>
<dbReference type="GO" id="GO:0042383">
    <property type="term" value="C:sarcolemma"/>
    <property type="evidence" value="ECO:0007669"/>
    <property type="project" value="UniProtKB-SubCell"/>
</dbReference>
<keyword evidence="9" id="KW-0472">Membrane</keyword>
<proteinExistence type="predicted"/>
<dbReference type="EMBL" id="JBDJPC010000002">
    <property type="protein sequence ID" value="KAL1512645.1"/>
    <property type="molecule type" value="Genomic_DNA"/>
</dbReference>
<comment type="subcellular location">
    <subcellularLocation>
        <location evidence="2">Cell membrane</location>
        <location evidence="2">Sarcolemma</location>
        <topology evidence="2">Peripheral membrane protein</topology>
        <orientation evidence="2">Cytoplasmic side</orientation>
    </subcellularLocation>
    <subcellularLocation>
        <location evidence="1">Cytoplasm</location>
        <location evidence="1">Cytoskeleton</location>
    </subcellularLocation>
</comment>
<dbReference type="Proteomes" id="UP001566132">
    <property type="component" value="Unassembled WGS sequence"/>
</dbReference>
<evidence type="ECO:0000256" key="6">
    <source>
        <dbReference type="ARBA" id="ARBA00022771"/>
    </source>
</evidence>
<keyword evidence="16" id="KW-1185">Reference proteome</keyword>
<evidence type="ECO:0000256" key="11">
    <source>
        <dbReference type="ARBA" id="ARBA00023212"/>
    </source>
</evidence>
<accession>A0ABD1F7H5</accession>
<name>A0ABD1F7H5_HYPHA</name>
<dbReference type="InterPro" id="IPR015153">
    <property type="entry name" value="EF-hand_dom_typ1"/>
</dbReference>
<evidence type="ECO:0000256" key="5">
    <source>
        <dbReference type="ARBA" id="ARBA00022723"/>
    </source>
</evidence>
<dbReference type="InterPro" id="IPR015154">
    <property type="entry name" value="EF-hand_dom_typ2"/>
</dbReference>
<dbReference type="GO" id="GO:0003779">
    <property type="term" value="F:actin binding"/>
    <property type="evidence" value="ECO:0007669"/>
    <property type="project" value="UniProtKB-KW"/>
</dbReference>
<feature type="domain" description="ZZ-type" evidence="14">
    <location>
        <begin position="253"/>
        <end position="309"/>
    </location>
</feature>
<dbReference type="SUPFAM" id="SSF47473">
    <property type="entry name" value="EF-hand"/>
    <property type="match status" value="2"/>
</dbReference>
<dbReference type="InterPro" id="IPR011992">
    <property type="entry name" value="EF-hand-dom_pair"/>
</dbReference>
<dbReference type="SMART" id="SM00291">
    <property type="entry name" value="ZnF_ZZ"/>
    <property type="match status" value="1"/>
</dbReference>
<dbReference type="PANTHER" id="PTHR12268:SF14">
    <property type="entry name" value="DYSTROPHIN-1"/>
    <property type="match status" value="1"/>
</dbReference>
<evidence type="ECO:0008006" key="17">
    <source>
        <dbReference type="Google" id="ProtNLM"/>
    </source>
</evidence>
<dbReference type="InterPro" id="IPR001202">
    <property type="entry name" value="WW_dom"/>
</dbReference>
<dbReference type="Pfam" id="PF00569">
    <property type="entry name" value="ZZ"/>
    <property type="match status" value="1"/>
</dbReference>
<dbReference type="GO" id="GO:0016010">
    <property type="term" value="C:dystrophin-associated glycoprotein complex"/>
    <property type="evidence" value="ECO:0007669"/>
    <property type="project" value="UniProtKB-ARBA"/>
</dbReference>
<dbReference type="Gene3D" id="1.10.238.10">
    <property type="entry name" value="EF-hand"/>
    <property type="match status" value="2"/>
</dbReference>
<keyword evidence="5" id="KW-0479">Metal-binding</keyword>
<dbReference type="CDD" id="cd00201">
    <property type="entry name" value="WW"/>
    <property type="match status" value="1"/>
</dbReference>
<evidence type="ECO:0000256" key="3">
    <source>
        <dbReference type="ARBA" id="ARBA00022475"/>
    </source>
</evidence>
<keyword evidence="8" id="KW-0106">Calcium</keyword>
<dbReference type="GO" id="GO:0046716">
    <property type="term" value="P:muscle cell cellular homeostasis"/>
    <property type="evidence" value="ECO:0007669"/>
    <property type="project" value="UniProtKB-ARBA"/>
</dbReference>
<sequence>MSNWKKGENEKGFPYYINKETNTKQWDHPKFSDVKQAIDDCNYIVYSTYRLAMKIRAIQRHLHMEDITLDTITAMFDRHRLANNENSLILETYDLEAVLSDIFFSANKVNHTNIDIDFATEIFINFLFNVFDSCRKGQIQILSTKIALGLLCNCSLPALHKYFFSLSADHNNCITRVRLQGLFKKIHLIIEYLHEGATFDMKLLNSAVESCFRNSPGFVGVPEQTFTTWLNSEVPFLCWIPYVLKLRLSETAIKTIKCITCHTKPLLGLWYRCTKCPKYTQCQRCFFTGRMNMSHKLTHVLKEYSPVPSKQNSLSDKTYLNKFCNLFNMGRKKEIYTTVKPCRQFTNETMKKCSSVEPFCNIEPLSTPEMQLQGVIRHLESQNRELQQILTFGNHNEKEIRTYLEEYRVFMAGNIQKLKILKNQININSSQENIRINEGSNTKEKAHSTPMAYSNTEQKNFNKFRNMSPVTVMTDLEDSSLPDKTTNGLEAVISNASKPKKNLNIPQTPVKILHNDLDAALVQLQQILANNFSLEDSLYNLDNTNLKTAVTEVEGMLTSIIDNVESSRCNSALNK</sequence>
<dbReference type="Gene3D" id="3.30.60.90">
    <property type="match status" value="1"/>
</dbReference>